<dbReference type="GeneID" id="115625669"/>
<evidence type="ECO:0000313" key="3">
    <source>
        <dbReference type="RefSeq" id="XP_030376664.1"/>
    </source>
</evidence>
<evidence type="ECO:0000313" key="2">
    <source>
        <dbReference type="Proteomes" id="UP000504634"/>
    </source>
</evidence>
<accession>A0A6J2TKW1</accession>
<dbReference type="OrthoDB" id="5323195at2759"/>
<dbReference type="Proteomes" id="UP000504634">
    <property type="component" value="Unplaced"/>
</dbReference>
<name>A0A6J2TKW1_DROLE</name>
<proteinExistence type="predicted"/>
<dbReference type="PANTHER" id="PTHR12716:SF8">
    <property type="entry name" value="TRANSCRIPTION INITIATION FACTOR IIE SUBUNIT BETA"/>
    <property type="match status" value="1"/>
</dbReference>
<organism evidence="2 3">
    <name type="scientific">Drosophila lebanonensis</name>
    <name type="common">Fruit fly</name>
    <name type="synonym">Scaptodrosophila lebanonensis</name>
    <dbReference type="NCBI Taxonomy" id="7225"/>
    <lineage>
        <taxon>Eukaryota</taxon>
        <taxon>Metazoa</taxon>
        <taxon>Ecdysozoa</taxon>
        <taxon>Arthropoda</taxon>
        <taxon>Hexapoda</taxon>
        <taxon>Insecta</taxon>
        <taxon>Pterygota</taxon>
        <taxon>Neoptera</taxon>
        <taxon>Endopterygota</taxon>
        <taxon>Diptera</taxon>
        <taxon>Brachycera</taxon>
        <taxon>Muscomorpha</taxon>
        <taxon>Ephydroidea</taxon>
        <taxon>Drosophilidae</taxon>
        <taxon>Scaptodrosophila</taxon>
    </lineage>
</organism>
<dbReference type="InterPro" id="IPR016656">
    <property type="entry name" value="TFIIE-bsu"/>
</dbReference>
<protein>
    <submittedName>
        <fullName evidence="3">Uncharacterized protein LOC115625669</fullName>
    </submittedName>
</protein>
<keyword evidence="2" id="KW-1185">Reference proteome</keyword>
<reference evidence="3" key="1">
    <citation type="submission" date="2025-08" db="UniProtKB">
        <authorList>
            <consortium name="RefSeq"/>
        </authorList>
    </citation>
    <scope>IDENTIFICATION</scope>
    <source>
        <strain evidence="3">11010-0011.00</strain>
        <tissue evidence="3">Whole body</tissue>
    </source>
</reference>
<dbReference type="InterPro" id="IPR036388">
    <property type="entry name" value="WH-like_DNA-bd_sf"/>
</dbReference>
<dbReference type="GO" id="GO:0005673">
    <property type="term" value="C:transcription factor TFIIE complex"/>
    <property type="evidence" value="ECO:0007669"/>
    <property type="project" value="InterPro"/>
</dbReference>
<dbReference type="GO" id="GO:0001097">
    <property type="term" value="F:TFIIH-class transcription factor complex binding"/>
    <property type="evidence" value="ECO:0007669"/>
    <property type="project" value="TreeGrafter"/>
</dbReference>
<feature type="region of interest" description="Disordered" evidence="1">
    <location>
        <begin position="279"/>
        <end position="329"/>
    </location>
</feature>
<feature type="compositionally biased region" description="Low complexity" evidence="1">
    <location>
        <begin position="285"/>
        <end position="294"/>
    </location>
</feature>
<evidence type="ECO:0000256" key="1">
    <source>
        <dbReference type="SAM" id="MobiDB-lite"/>
    </source>
</evidence>
<dbReference type="PANTHER" id="PTHR12716">
    <property type="entry name" value="TRANSCRIPTION INITIATION FACTOR IIE, BETA SUBUNIT"/>
    <property type="match status" value="1"/>
</dbReference>
<sequence>MDIPPNIPMSCMHKSFGMNLSLSVDKSGSDEDSENYTRFPKRMRVGVVTKCVKVLRARYQADIMVAMGFKDLLRDSRLDNIEEDLKTWLMRYGLPKSIKVDCVKPNKFRYKPKYDIPNARAFLTLLRDHERRGLGGIWLEDIKESLPHAEKVLEKTRDSYHVVYRKVDKRVVIYYRKKSLDIVVNPGLQDIWQEISVAYLTDSQIEAHLKSRGIRPFMAWEGPESSEPNELEEVADATDAAVESSQVAAGSAADTNSTFKVAAVGGRLPVAGGIAAGRGRGGPPIGRRLPVGRGSAAGRGRTAGRGLPSGRGPPAGRRATNARGSRPRGRIAKLKISQQANAQKMRDNAHVAHLLKNYNEYGHEVQPEPEPKKREEDLAASYPVANEPIHTNYYIRV</sequence>
<gene>
    <name evidence="3" type="primary">LOC115625669</name>
</gene>
<feature type="compositionally biased region" description="Gly residues" evidence="1">
    <location>
        <begin position="295"/>
        <end position="309"/>
    </location>
</feature>
<dbReference type="AlphaFoldDB" id="A0A6J2TKW1"/>
<dbReference type="InterPro" id="IPR036390">
    <property type="entry name" value="WH_DNA-bd_sf"/>
</dbReference>
<dbReference type="GO" id="GO:0006367">
    <property type="term" value="P:transcription initiation at RNA polymerase II promoter"/>
    <property type="evidence" value="ECO:0007669"/>
    <property type="project" value="InterPro"/>
</dbReference>
<dbReference type="SUPFAM" id="SSF46785">
    <property type="entry name" value="Winged helix' DNA-binding domain"/>
    <property type="match status" value="1"/>
</dbReference>
<dbReference type="RefSeq" id="XP_030376664.1">
    <property type="nucleotide sequence ID" value="XM_030520804.1"/>
</dbReference>
<dbReference type="Gene3D" id="1.10.10.10">
    <property type="entry name" value="Winged helix-like DNA-binding domain superfamily/Winged helix DNA-binding domain"/>
    <property type="match status" value="1"/>
</dbReference>